<feature type="domain" description="HMA" evidence="16">
    <location>
        <begin position="106"/>
        <end position="172"/>
    </location>
</feature>
<dbReference type="InterPro" id="IPR023299">
    <property type="entry name" value="ATPase_P-typ_cyto_dom_N"/>
</dbReference>
<evidence type="ECO:0000256" key="1">
    <source>
        <dbReference type="ARBA" id="ARBA00004651"/>
    </source>
</evidence>
<keyword evidence="4 15" id="KW-1003">Cell membrane</keyword>
<dbReference type="GO" id="GO:0005886">
    <property type="term" value="C:plasma membrane"/>
    <property type="evidence" value="ECO:0007669"/>
    <property type="project" value="UniProtKB-SubCell"/>
</dbReference>
<evidence type="ECO:0000256" key="3">
    <source>
        <dbReference type="ARBA" id="ARBA00022448"/>
    </source>
</evidence>
<dbReference type="EMBL" id="AMRG01000002">
    <property type="protein sequence ID" value="EKE87000.1"/>
    <property type="molecule type" value="Genomic_DNA"/>
</dbReference>
<dbReference type="InterPro" id="IPR027256">
    <property type="entry name" value="P-typ_ATPase_IB"/>
</dbReference>
<dbReference type="NCBIfam" id="TIGR01525">
    <property type="entry name" value="ATPase-IB_hvy"/>
    <property type="match status" value="1"/>
</dbReference>
<evidence type="ECO:0000256" key="8">
    <source>
        <dbReference type="ARBA" id="ARBA00022741"/>
    </source>
</evidence>
<keyword evidence="3" id="KW-0813">Transport</keyword>
<feature type="transmembrane region" description="Helical" evidence="15">
    <location>
        <begin position="226"/>
        <end position="251"/>
    </location>
</feature>
<dbReference type="STRING" id="740709.A10D4_02122"/>
<organism evidence="17 18">
    <name type="scientific">Idiomarina xiamenensis 10-D-4</name>
    <dbReference type="NCBI Taxonomy" id="740709"/>
    <lineage>
        <taxon>Bacteria</taxon>
        <taxon>Pseudomonadati</taxon>
        <taxon>Pseudomonadota</taxon>
        <taxon>Gammaproteobacteria</taxon>
        <taxon>Alteromonadales</taxon>
        <taxon>Idiomarinaceae</taxon>
        <taxon>Idiomarina</taxon>
    </lineage>
</organism>
<protein>
    <submittedName>
        <fullName evidence="17">Cation transport ATPase</fullName>
    </submittedName>
</protein>
<dbReference type="NCBIfam" id="TIGR01511">
    <property type="entry name" value="ATPase-IB1_Cu"/>
    <property type="match status" value="1"/>
</dbReference>
<dbReference type="Pfam" id="PF12156">
    <property type="entry name" value="ATPase-cat_bd"/>
    <property type="match status" value="1"/>
</dbReference>
<dbReference type="InterPro" id="IPR059000">
    <property type="entry name" value="ATPase_P-type_domA"/>
</dbReference>
<dbReference type="Gene3D" id="3.40.1110.10">
    <property type="entry name" value="Calcium-transporting ATPase, cytoplasmic domain N"/>
    <property type="match status" value="1"/>
</dbReference>
<feature type="transmembrane region" description="Helical" evidence="15">
    <location>
        <begin position="287"/>
        <end position="305"/>
    </location>
</feature>
<dbReference type="GO" id="GO:0043682">
    <property type="term" value="F:P-type divalent copper transporter activity"/>
    <property type="evidence" value="ECO:0007669"/>
    <property type="project" value="TreeGrafter"/>
</dbReference>
<evidence type="ECO:0000256" key="9">
    <source>
        <dbReference type="ARBA" id="ARBA00022840"/>
    </source>
</evidence>
<dbReference type="eggNOG" id="COG2217">
    <property type="taxonomic scope" value="Bacteria"/>
</dbReference>
<evidence type="ECO:0000256" key="6">
    <source>
        <dbReference type="ARBA" id="ARBA00022692"/>
    </source>
</evidence>
<name>K2LB10_9GAMM</name>
<keyword evidence="12 15" id="KW-1133">Transmembrane helix</keyword>
<dbReference type="Gene3D" id="3.30.70.100">
    <property type="match status" value="1"/>
</dbReference>
<dbReference type="Gene3D" id="3.40.50.1000">
    <property type="entry name" value="HAD superfamily/HAD-like"/>
    <property type="match status" value="1"/>
</dbReference>
<dbReference type="SUPFAM" id="SSF81653">
    <property type="entry name" value="Calcium ATPase, transduction domain A"/>
    <property type="match status" value="1"/>
</dbReference>
<comment type="subcellular location">
    <subcellularLocation>
        <location evidence="1">Cell membrane</location>
        <topology evidence="1">Multi-pass membrane protein</topology>
    </subcellularLocation>
</comment>
<dbReference type="GO" id="GO:0005524">
    <property type="term" value="F:ATP binding"/>
    <property type="evidence" value="ECO:0007669"/>
    <property type="project" value="UniProtKB-UniRule"/>
</dbReference>
<dbReference type="InterPro" id="IPR023214">
    <property type="entry name" value="HAD_sf"/>
</dbReference>
<dbReference type="InterPro" id="IPR001757">
    <property type="entry name" value="P_typ_ATPase"/>
</dbReference>
<proteinExistence type="inferred from homology"/>
<evidence type="ECO:0000256" key="14">
    <source>
        <dbReference type="ARBA" id="ARBA00023136"/>
    </source>
</evidence>
<dbReference type="NCBIfam" id="TIGR01494">
    <property type="entry name" value="ATPase_P-type"/>
    <property type="match status" value="2"/>
</dbReference>
<feature type="transmembrane region" description="Helical" evidence="15">
    <location>
        <begin position="770"/>
        <end position="789"/>
    </location>
</feature>
<evidence type="ECO:0000256" key="13">
    <source>
        <dbReference type="ARBA" id="ARBA00023065"/>
    </source>
</evidence>
<dbReference type="PANTHER" id="PTHR43520">
    <property type="entry name" value="ATP7, ISOFORM B"/>
    <property type="match status" value="1"/>
</dbReference>
<keyword evidence="6 15" id="KW-0812">Transmembrane</keyword>
<keyword evidence="10" id="KW-0460">Magnesium</keyword>
<dbReference type="PRINTS" id="PR00943">
    <property type="entry name" value="CUATPASE"/>
</dbReference>
<keyword evidence="7 15" id="KW-0479">Metal-binding</keyword>
<dbReference type="InterPro" id="IPR008250">
    <property type="entry name" value="ATPase_P-typ_transduc_dom_A_sf"/>
</dbReference>
<dbReference type="InterPro" id="IPR006121">
    <property type="entry name" value="HMA_dom"/>
</dbReference>
<dbReference type="InterPro" id="IPR021993">
    <property type="entry name" value="ATPase-cat-bd"/>
</dbReference>
<dbReference type="SUPFAM" id="SSF81665">
    <property type="entry name" value="Calcium ATPase, transmembrane domain M"/>
    <property type="match status" value="1"/>
</dbReference>
<keyword evidence="11" id="KW-1278">Translocase</keyword>
<dbReference type="AlphaFoldDB" id="K2LB10"/>
<dbReference type="GO" id="GO:0055070">
    <property type="term" value="P:copper ion homeostasis"/>
    <property type="evidence" value="ECO:0007669"/>
    <property type="project" value="TreeGrafter"/>
</dbReference>
<dbReference type="PRINTS" id="PR00119">
    <property type="entry name" value="CATATPASE"/>
</dbReference>
<evidence type="ECO:0000256" key="11">
    <source>
        <dbReference type="ARBA" id="ARBA00022967"/>
    </source>
</evidence>
<keyword evidence="8 15" id="KW-0547">Nucleotide-binding</keyword>
<gene>
    <name evidence="17" type="ORF">A10D4_02122</name>
</gene>
<dbReference type="Proteomes" id="UP000014115">
    <property type="component" value="Unassembled WGS sequence"/>
</dbReference>
<feature type="transmembrane region" description="Helical" evidence="15">
    <location>
        <begin position="468"/>
        <end position="491"/>
    </location>
</feature>
<dbReference type="InterPro" id="IPR023298">
    <property type="entry name" value="ATPase_P-typ_TM_dom_sf"/>
</dbReference>
<sequence>MAVAPNDQQQSLAAASDCCFHCLQPIPEGVALQVVYQGQAQAVCCQGCQAVAETIIEKGLSHFYQYRDTSNPQDIALIPDELSALEAYDNEQLQRGFVGTDKQGLQQITLSVDGMTCAACAWLIERQLQQQPAVKQVLVNASTDRVQLHWDAQQQPLSELLKAIARVGYRALPFQQANSEADIKRRKRQLLKRLGVAGLATMQVMMVAFALYFGVVSDLDSDTRHYLWLVSLLFATPVIGYSATPFYISALRSLQAAKPNMDVPVSIALLATYGASAYATFSNHGEVYFESVAMFTFFLLIGRYLELATKQRAISYAANLMKLVPALATRIDADGQTQAVAVSALDIGDIIVVKPGATVPADGELLSSQGWLSESVLTGESQPQAKAQGEQILAGSVNQQQPIQIRVNAANQQTVLASIVALQDNALAHKPKLGRLADSLANDFVSKLLVITALTYAGWYWFAPEQAFWVALSVLVATCPCALSLAAPTALTGAVHQLNSQGILLKDSAALETMHAIDTVVFDKTGTLSNGEFSLLDSHYNTTSEWSTATLQGLTSSLEKHSEHPLARLLQQWPALPADAPLSNIENHGGAGLSANYAGQAWRLGALDWIKQWHPQYRPTLPQANVILANQTQVLAEYWLDDALRDDAVNSVAQLGKVTQLQLLSGDSSSRVEQCAQTLAIDTWQANCKPADKLAQVAALQQQGHHVMMVGDGINDSPVLAQADLSVTFANAADMAKSSADVVILKPHLQALLNLREIALRCRRIMRQNLSWAVAYNVIIIPLAVAGLVTPYIAVLGMSFSSLLVVLNSLRLYPR</sequence>
<dbReference type="PROSITE" id="PS50846">
    <property type="entry name" value="HMA_2"/>
    <property type="match status" value="1"/>
</dbReference>
<keyword evidence="18" id="KW-1185">Reference proteome</keyword>
<dbReference type="Pfam" id="PF00702">
    <property type="entry name" value="Hydrolase"/>
    <property type="match status" value="1"/>
</dbReference>
<evidence type="ECO:0000313" key="17">
    <source>
        <dbReference type="EMBL" id="EKE87000.1"/>
    </source>
</evidence>
<feature type="transmembrane region" description="Helical" evidence="15">
    <location>
        <begin position="444"/>
        <end position="462"/>
    </location>
</feature>
<dbReference type="OrthoDB" id="9814270at2"/>
<feature type="transmembrane region" description="Helical" evidence="15">
    <location>
        <begin position="194"/>
        <end position="214"/>
    </location>
</feature>
<dbReference type="RefSeq" id="WP_008487433.1">
    <property type="nucleotide sequence ID" value="NZ_AMRG01000002.1"/>
</dbReference>
<keyword evidence="13" id="KW-0406">Ion transport</keyword>
<evidence type="ECO:0000256" key="2">
    <source>
        <dbReference type="ARBA" id="ARBA00006024"/>
    </source>
</evidence>
<evidence type="ECO:0000256" key="12">
    <source>
        <dbReference type="ARBA" id="ARBA00022989"/>
    </source>
</evidence>
<dbReference type="SUPFAM" id="SSF56784">
    <property type="entry name" value="HAD-like"/>
    <property type="match status" value="1"/>
</dbReference>
<accession>K2LB10</accession>
<evidence type="ECO:0000259" key="16">
    <source>
        <dbReference type="PROSITE" id="PS50846"/>
    </source>
</evidence>
<reference evidence="17 18" key="1">
    <citation type="journal article" date="2012" name="J. Bacteriol.">
        <title>Genome Sequence of Idiomarina xiamenensis Type Strain 10-D-4.</title>
        <authorList>
            <person name="Lai Q."/>
            <person name="Wang L."/>
            <person name="Wang W."/>
            <person name="Shao Z."/>
        </authorList>
    </citation>
    <scope>NUCLEOTIDE SEQUENCE [LARGE SCALE GENOMIC DNA]</scope>
    <source>
        <strain evidence="17 18">10-D-4</strain>
    </source>
</reference>
<dbReference type="GO" id="GO:0005507">
    <property type="term" value="F:copper ion binding"/>
    <property type="evidence" value="ECO:0007669"/>
    <property type="project" value="TreeGrafter"/>
</dbReference>
<evidence type="ECO:0000256" key="4">
    <source>
        <dbReference type="ARBA" id="ARBA00022475"/>
    </source>
</evidence>
<comment type="caution">
    <text evidence="17">The sequence shown here is derived from an EMBL/GenBank/DDBJ whole genome shotgun (WGS) entry which is preliminary data.</text>
</comment>
<dbReference type="CDD" id="cd00371">
    <property type="entry name" value="HMA"/>
    <property type="match status" value="1"/>
</dbReference>
<dbReference type="PATRIC" id="fig|740709.3.peg.427"/>
<dbReference type="Gene3D" id="2.70.150.10">
    <property type="entry name" value="Calcium-transporting ATPase, cytoplasmic transduction domain A"/>
    <property type="match status" value="1"/>
</dbReference>
<dbReference type="Pfam" id="PF00403">
    <property type="entry name" value="HMA"/>
    <property type="match status" value="1"/>
</dbReference>
<evidence type="ECO:0000256" key="10">
    <source>
        <dbReference type="ARBA" id="ARBA00022842"/>
    </source>
</evidence>
<keyword evidence="14 15" id="KW-0472">Membrane</keyword>
<dbReference type="CDD" id="cd02079">
    <property type="entry name" value="P-type_ATPase_HM"/>
    <property type="match status" value="1"/>
</dbReference>
<keyword evidence="5" id="KW-0597">Phosphoprotein</keyword>
<evidence type="ECO:0000256" key="15">
    <source>
        <dbReference type="RuleBase" id="RU362081"/>
    </source>
</evidence>
<dbReference type="PANTHER" id="PTHR43520:SF5">
    <property type="entry name" value="CATION-TRANSPORTING P-TYPE ATPASE-RELATED"/>
    <property type="match status" value="1"/>
</dbReference>
<feature type="transmembrane region" description="Helical" evidence="15">
    <location>
        <begin position="263"/>
        <end position="281"/>
    </location>
</feature>
<evidence type="ECO:0000256" key="7">
    <source>
        <dbReference type="ARBA" id="ARBA00022723"/>
    </source>
</evidence>
<evidence type="ECO:0000256" key="5">
    <source>
        <dbReference type="ARBA" id="ARBA00022553"/>
    </source>
</evidence>
<keyword evidence="9 15" id="KW-0067">ATP-binding</keyword>
<dbReference type="Pfam" id="PF00122">
    <property type="entry name" value="E1-E2_ATPase"/>
    <property type="match status" value="1"/>
</dbReference>
<dbReference type="NCBIfam" id="TIGR01512">
    <property type="entry name" value="ATPase-IB2_Cd"/>
    <property type="match status" value="1"/>
</dbReference>
<dbReference type="SUPFAM" id="SSF55008">
    <property type="entry name" value="HMA, heavy metal-associated domain"/>
    <property type="match status" value="1"/>
</dbReference>
<dbReference type="GO" id="GO:0016887">
    <property type="term" value="F:ATP hydrolysis activity"/>
    <property type="evidence" value="ECO:0007669"/>
    <property type="project" value="InterPro"/>
</dbReference>
<dbReference type="InterPro" id="IPR036163">
    <property type="entry name" value="HMA_dom_sf"/>
</dbReference>
<dbReference type="InterPro" id="IPR036412">
    <property type="entry name" value="HAD-like_sf"/>
</dbReference>
<comment type="similarity">
    <text evidence="2 15">Belongs to the cation transport ATPase (P-type) (TC 3.A.3) family. Type IB subfamily.</text>
</comment>
<evidence type="ECO:0000313" key="18">
    <source>
        <dbReference type="Proteomes" id="UP000014115"/>
    </source>
</evidence>